<reference evidence="2 3" key="1">
    <citation type="journal article" date="2019" name="bioRxiv">
        <title>Bacteria contribute to plant secondary compound degradation in a generalist herbivore system.</title>
        <authorList>
            <person name="Francoeur C.B."/>
            <person name="Khadempour L."/>
            <person name="Moreira-Soto R.D."/>
            <person name="Gotting K."/>
            <person name="Book A.J."/>
            <person name="Pinto-Tomas A.A."/>
            <person name="Keefover-Ring K."/>
            <person name="Currie C.R."/>
        </authorList>
    </citation>
    <scope>NUCLEOTIDE SEQUENCE [LARGE SCALE GENOMIC DNA]</scope>
    <source>
        <strain evidence="2">Acro-835</strain>
    </source>
</reference>
<evidence type="ECO:0000259" key="1">
    <source>
        <dbReference type="SMART" id="SM00530"/>
    </source>
</evidence>
<evidence type="ECO:0000313" key="3">
    <source>
        <dbReference type="Proteomes" id="UP001515683"/>
    </source>
</evidence>
<dbReference type="SUPFAM" id="SSF47413">
    <property type="entry name" value="lambda repressor-like DNA-binding domains"/>
    <property type="match status" value="1"/>
</dbReference>
<dbReference type="InterPro" id="IPR041413">
    <property type="entry name" value="MLTR_LBD"/>
</dbReference>
<name>A0ABX0RJX5_9GAMM</name>
<proteinExistence type="predicted"/>
<dbReference type="Gene3D" id="1.10.260.40">
    <property type="entry name" value="lambda repressor-like DNA-binding domains"/>
    <property type="match status" value="1"/>
</dbReference>
<dbReference type="Gene3D" id="3.30.450.180">
    <property type="match status" value="1"/>
</dbReference>
<dbReference type="EMBL" id="VWXF01000009">
    <property type="protein sequence ID" value="NIF23699.1"/>
    <property type="molecule type" value="Genomic_DNA"/>
</dbReference>
<comment type="caution">
    <text evidence="2">The sequence shown here is derived from an EMBL/GenBank/DDBJ whole genome shotgun (WGS) entry which is preliminary data.</text>
</comment>
<evidence type="ECO:0000313" key="2">
    <source>
        <dbReference type="EMBL" id="NIF23699.1"/>
    </source>
</evidence>
<dbReference type="PANTHER" id="PTHR35010">
    <property type="entry name" value="BLL4672 PROTEIN-RELATED"/>
    <property type="match status" value="1"/>
</dbReference>
<sequence length="265" mass="30300">MARNEDVKNFLHKHRAQVKPEVYGIDSQQRRVPGLRREEVAQLAAVSVSWYTWLEQGRDIRISPAAIQRIGKVLQLTPVEQNYFSAIVFGHTLPSEQSPDIPKEVKVMVDALHPYPAFVRRENMDILYWNRAAQENIFDWTQVPLSDRNSLKLMFIDPAYKQRIGNWESAALHTIAAFRNYQAAGRNSADFDSIVNDLSTRSADFVALWQRHEVSRMGAGNKAILDLNSEMKHYTYTSLEVENTPGIFVIFYAPVVEKSSQTGCE</sequence>
<keyword evidence="3" id="KW-1185">Reference proteome</keyword>
<dbReference type="Proteomes" id="UP001515683">
    <property type="component" value="Unassembled WGS sequence"/>
</dbReference>
<dbReference type="RefSeq" id="WP_167017148.1">
    <property type="nucleotide sequence ID" value="NZ_VWXF01000009.1"/>
</dbReference>
<dbReference type="SMART" id="SM00530">
    <property type="entry name" value="HTH_XRE"/>
    <property type="match status" value="1"/>
</dbReference>
<dbReference type="Pfam" id="PF13560">
    <property type="entry name" value="HTH_31"/>
    <property type="match status" value="1"/>
</dbReference>
<dbReference type="CDD" id="cd00093">
    <property type="entry name" value="HTH_XRE"/>
    <property type="match status" value="1"/>
</dbReference>
<dbReference type="InterPro" id="IPR001387">
    <property type="entry name" value="Cro/C1-type_HTH"/>
</dbReference>
<protein>
    <submittedName>
        <fullName evidence="2">Helix-turn-helix domain-containing protein</fullName>
    </submittedName>
</protein>
<gene>
    <name evidence="2" type="ORF">F3J40_19150</name>
</gene>
<feature type="domain" description="HTH cro/C1-type" evidence="1">
    <location>
        <begin position="10"/>
        <end position="81"/>
    </location>
</feature>
<dbReference type="Pfam" id="PF17765">
    <property type="entry name" value="MLTR_LBD"/>
    <property type="match status" value="1"/>
</dbReference>
<accession>A0ABX0RJX5</accession>
<dbReference type="InterPro" id="IPR010982">
    <property type="entry name" value="Lambda_DNA-bd_dom_sf"/>
</dbReference>
<organism evidence="2 3">
    <name type="scientific">Candidatus Pantoea multigeneris</name>
    <dbReference type="NCBI Taxonomy" id="2608357"/>
    <lineage>
        <taxon>Bacteria</taxon>
        <taxon>Pseudomonadati</taxon>
        <taxon>Pseudomonadota</taxon>
        <taxon>Gammaproteobacteria</taxon>
        <taxon>Enterobacterales</taxon>
        <taxon>Erwiniaceae</taxon>
        <taxon>Pantoea</taxon>
    </lineage>
</organism>